<dbReference type="AlphaFoldDB" id="A0A3P7LX56"/>
<evidence type="ECO:0000313" key="2">
    <source>
        <dbReference type="Proteomes" id="UP000281553"/>
    </source>
</evidence>
<name>A0A3P7LX56_DIBLA</name>
<dbReference type="Pfam" id="PF03635">
    <property type="entry name" value="Vps35"/>
    <property type="match status" value="1"/>
</dbReference>
<accession>A0A3P7LX56</accession>
<dbReference type="InterPro" id="IPR005378">
    <property type="entry name" value="Vps35"/>
</dbReference>
<evidence type="ECO:0008006" key="3">
    <source>
        <dbReference type="Google" id="ProtNLM"/>
    </source>
</evidence>
<reference evidence="1 2" key="1">
    <citation type="submission" date="2018-11" db="EMBL/GenBank/DDBJ databases">
        <authorList>
            <consortium name="Pathogen Informatics"/>
        </authorList>
    </citation>
    <scope>NUCLEOTIDE SEQUENCE [LARGE SCALE GENOMIC DNA]</scope>
</reference>
<organism evidence="1 2">
    <name type="scientific">Dibothriocephalus latus</name>
    <name type="common">Fish tapeworm</name>
    <name type="synonym">Diphyllobothrium latum</name>
    <dbReference type="NCBI Taxonomy" id="60516"/>
    <lineage>
        <taxon>Eukaryota</taxon>
        <taxon>Metazoa</taxon>
        <taxon>Spiralia</taxon>
        <taxon>Lophotrochozoa</taxon>
        <taxon>Platyhelminthes</taxon>
        <taxon>Cestoda</taxon>
        <taxon>Eucestoda</taxon>
        <taxon>Diphyllobothriidea</taxon>
        <taxon>Diphyllobothriidae</taxon>
        <taxon>Dibothriocephalus</taxon>
    </lineage>
</organism>
<dbReference type="GO" id="GO:0042147">
    <property type="term" value="P:retrograde transport, endosome to Golgi"/>
    <property type="evidence" value="ECO:0007669"/>
    <property type="project" value="InterPro"/>
</dbReference>
<dbReference type="GO" id="GO:0006886">
    <property type="term" value="P:intracellular protein transport"/>
    <property type="evidence" value="ECO:0007669"/>
    <property type="project" value="TreeGrafter"/>
</dbReference>
<dbReference type="PANTHER" id="PTHR11099">
    <property type="entry name" value="VACUOLAR SORTING PROTEIN 35"/>
    <property type="match status" value="1"/>
</dbReference>
<protein>
    <recommendedName>
        <fullName evidence="3">Vacuolar protein sorting-associated protein 35</fullName>
    </recommendedName>
</protein>
<dbReference type="Proteomes" id="UP000281553">
    <property type="component" value="Unassembled WGS sequence"/>
</dbReference>
<dbReference type="GO" id="GO:0030906">
    <property type="term" value="C:retromer, cargo-selective complex"/>
    <property type="evidence" value="ECO:0007669"/>
    <property type="project" value="InterPro"/>
</dbReference>
<keyword evidence="2" id="KW-1185">Reference proteome</keyword>
<sequence length="237" mass="27035">MPDDQVKDRGAQIDALHCCANMLRGMRTSDLSPKAYYELYIKTTEVLNDLEFQLTEDFKQGRPLPHLYETVQYVASIVPRLYLLITIGVVQIKSKELPCREVLHDLVEMCRGVQHPMRGLFLRNYLLSSIRPGLLPDADLPLPPHGATQDGDLPTANCEGAREDGTDSGTVLDSVNFILINFAEMNKLWVRMQHQGHTRDRERREQERRDLRVLVGANIHRISQLESVSIELYSRVG</sequence>
<dbReference type="PANTHER" id="PTHR11099:SF0">
    <property type="entry name" value="VACUOLAR PROTEIN SORTING-ASSOCIATED PROTEIN 35"/>
    <property type="match status" value="1"/>
</dbReference>
<proteinExistence type="predicted"/>
<dbReference type="GO" id="GO:0005829">
    <property type="term" value="C:cytosol"/>
    <property type="evidence" value="ECO:0007669"/>
    <property type="project" value="GOC"/>
</dbReference>
<dbReference type="EMBL" id="UYRU01060052">
    <property type="protein sequence ID" value="VDN14688.1"/>
    <property type="molecule type" value="Genomic_DNA"/>
</dbReference>
<dbReference type="GO" id="GO:0005770">
    <property type="term" value="C:late endosome"/>
    <property type="evidence" value="ECO:0007669"/>
    <property type="project" value="TreeGrafter"/>
</dbReference>
<gene>
    <name evidence="1" type="ORF">DILT_LOCUS10519</name>
</gene>
<dbReference type="OrthoDB" id="10258141at2759"/>
<evidence type="ECO:0000313" key="1">
    <source>
        <dbReference type="EMBL" id="VDN14688.1"/>
    </source>
</evidence>